<dbReference type="Proteomes" id="UP001519295">
    <property type="component" value="Unassembled WGS sequence"/>
</dbReference>
<dbReference type="SUPFAM" id="SSF55781">
    <property type="entry name" value="GAF domain-like"/>
    <property type="match status" value="1"/>
</dbReference>
<sequence>MEHSGTARPGRGEQAWAEERARFVRAGDGPGYAEGGLGDAGPLAREFAELTTALLASGSVADILARVAAAARRVVPAADLVSVTLRDVDGRFHTPIETGPAASDIDEAQYRSGRGPCVESARADGPALAVADDLRSDGRWPEFAEAATRFGYRSVLATALLPDAQPPRLSGALNVYARPATAFVPADRDRMLLLATHASLALAVCGAVSMAGLQETQLRQAIASRDVIGQAKGILMTRRGLTADQAFEVLRRTSQDLNVKVVDLAGTVTADPTTLDTP</sequence>
<keyword evidence="2" id="KW-0804">Transcription</keyword>
<comment type="caution">
    <text evidence="4">The sequence shown here is derived from an EMBL/GenBank/DDBJ whole genome shotgun (WGS) entry which is preliminary data.</text>
</comment>
<dbReference type="Gene3D" id="1.10.10.10">
    <property type="entry name" value="Winged helix-like DNA-binding domain superfamily/Winged helix DNA-binding domain"/>
    <property type="match status" value="1"/>
</dbReference>
<evidence type="ECO:0000313" key="5">
    <source>
        <dbReference type="Proteomes" id="UP001519295"/>
    </source>
</evidence>
<dbReference type="SMART" id="SM01012">
    <property type="entry name" value="ANTAR"/>
    <property type="match status" value="1"/>
</dbReference>
<gene>
    <name evidence="4" type="ORF">JOF36_003993</name>
</gene>
<accession>A0ABS4VWK6</accession>
<evidence type="ECO:0000313" key="4">
    <source>
        <dbReference type="EMBL" id="MBP2368297.1"/>
    </source>
</evidence>
<dbReference type="PROSITE" id="PS50921">
    <property type="entry name" value="ANTAR"/>
    <property type="match status" value="1"/>
</dbReference>
<protein>
    <recommendedName>
        <fullName evidence="3">ANTAR domain-containing protein</fullName>
    </recommendedName>
</protein>
<keyword evidence="5" id="KW-1185">Reference proteome</keyword>
<dbReference type="InterPro" id="IPR005561">
    <property type="entry name" value="ANTAR"/>
</dbReference>
<dbReference type="InterPro" id="IPR036388">
    <property type="entry name" value="WH-like_DNA-bd_sf"/>
</dbReference>
<dbReference type="PIRSF" id="PIRSF036625">
    <property type="entry name" value="GAF_ANTAR"/>
    <property type="match status" value="1"/>
</dbReference>
<dbReference type="Pfam" id="PF13185">
    <property type="entry name" value="GAF_2"/>
    <property type="match status" value="1"/>
</dbReference>
<dbReference type="Gene3D" id="3.30.450.40">
    <property type="match status" value="1"/>
</dbReference>
<evidence type="ECO:0000256" key="1">
    <source>
        <dbReference type="ARBA" id="ARBA00023015"/>
    </source>
</evidence>
<name>A0ABS4VWK6_9PSEU</name>
<evidence type="ECO:0000259" key="3">
    <source>
        <dbReference type="PROSITE" id="PS50921"/>
    </source>
</evidence>
<dbReference type="RefSeq" id="WP_307862477.1">
    <property type="nucleotide sequence ID" value="NZ_JAGINU010000001.1"/>
</dbReference>
<dbReference type="InterPro" id="IPR012074">
    <property type="entry name" value="GAF_ANTAR"/>
</dbReference>
<dbReference type="InterPro" id="IPR029016">
    <property type="entry name" value="GAF-like_dom_sf"/>
</dbReference>
<evidence type="ECO:0000256" key="2">
    <source>
        <dbReference type="ARBA" id="ARBA00023163"/>
    </source>
</evidence>
<organism evidence="4 5">
    <name type="scientific">Pseudonocardia parietis</name>
    <dbReference type="NCBI Taxonomy" id="570936"/>
    <lineage>
        <taxon>Bacteria</taxon>
        <taxon>Bacillati</taxon>
        <taxon>Actinomycetota</taxon>
        <taxon>Actinomycetes</taxon>
        <taxon>Pseudonocardiales</taxon>
        <taxon>Pseudonocardiaceae</taxon>
        <taxon>Pseudonocardia</taxon>
    </lineage>
</organism>
<dbReference type="EMBL" id="JAGINU010000001">
    <property type="protein sequence ID" value="MBP2368297.1"/>
    <property type="molecule type" value="Genomic_DNA"/>
</dbReference>
<feature type="domain" description="ANTAR" evidence="3">
    <location>
        <begin position="208"/>
        <end position="269"/>
    </location>
</feature>
<proteinExistence type="predicted"/>
<dbReference type="InterPro" id="IPR003018">
    <property type="entry name" value="GAF"/>
</dbReference>
<dbReference type="Pfam" id="PF03861">
    <property type="entry name" value="ANTAR"/>
    <property type="match status" value="1"/>
</dbReference>
<keyword evidence="1" id="KW-0805">Transcription regulation</keyword>
<reference evidence="4 5" key="1">
    <citation type="submission" date="2021-03" db="EMBL/GenBank/DDBJ databases">
        <title>Sequencing the genomes of 1000 actinobacteria strains.</title>
        <authorList>
            <person name="Klenk H.-P."/>
        </authorList>
    </citation>
    <scope>NUCLEOTIDE SEQUENCE [LARGE SCALE GENOMIC DNA]</scope>
    <source>
        <strain evidence="4 5">DSM 45256</strain>
    </source>
</reference>